<dbReference type="AlphaFoldDB" id="A0A5A5TBQ7"/>
<comment type="caution">
    <text evidence="1">The sequence shown here is derived from an EMBL/GenBank/DDBJ whole genome shotgun (WGS) entry which is preliminary data.</text>
</comment>
<dbReference type="Proteomes" id="UP000322530">
    <property type="component" value="Unassembled WGS sequence"/>
</dbReference>
<dbReference type="RefSeq" id="WP_149401643.1">
    <property type="nucleotide sequence ID" value="NZ_BIXY01000028.1"/>
</dbReference>
<protein>
    <submittedName>
        <fullName evidence="1">Uncharacterized protein</fullName>
    </submittedName>
</protein>
<proteinExistence type="predicted"/>
<sequence>MPTITIKDESLQGTLQPSWQLDIKEEQSTLREIIRCRILQDVSFYNDQRCAQLSSFNSSTLLGQRPADPAALLD</sequence>
<gene>
    <name evidence="1" type="ORF">KDI_22290</name>
</gene>
<reference evidence="1 2" key="1">
    <citation type="submission" date="2019-01" db="EMBL/GenBank/DDBJ databases">
        <title>Draft genome sequence of Dictyobacter sp. Uno17.</title>
        <authorList>
            <person name="Wang C.M."/>
            <person name="Zheng Y."/>
            <person name="Sakai Y."/>
            <person name="Abe K."/>
            <person name="Yokota A."/>
            <person name="Yabe S."/>
        </authorList>
    </citation>
    <scope>NUCLEOTIDE SEQUENCE [LARGE SCALE GENOMIC DNA]</scope>
    <source>
        <strain evidence="1 2">Uno17</strain>
    </source>
</reference>
<evidence type="ECO:0000313" key="2">
    <source>
        <dbReference type="Proteomes" id="UP000322530"/>
    </source>
</evidence>
<accession>A0A5A5TBQ7</accession>
<name>A0A5A5TBQ7_9CHLR</name>
<keyword evidence="2" id="KW-1185">Reference proteome</keyword>
<dbReference type="EMBL" id="BIXY01000028">
    <property type="protein sequence ID" value="GCF08665.1"/>
    <property type="molecule type" value="Genomic_DNA"/>
</dbReference>
<evidence type="ECO:0000313" key="1">
    <source>
        <dbReference type="EMBL" id="GCF08665.1"/>
    </source>
</evidence>
<organism evidence="1 2">
    <name type="scientific">Dictyobacter arantiisoli</name>
    <dbReference type="NCBI Taxonomy" id="2014874"/>
    <lineage>
        <taxon>Bacteria</taxon>
        <taxon>Bacillati</taxon>
        <taxon>Chloroflexota</taxon>
        <taxon>Ktedonobacteria</taxon>
        <taxon>Ktedonobacterales</taxon>
        <taxon>Dictyobacteraceae</taxon>
        <taxon>Dictyobacter</taxon>
    </lineage>
</organism>